<evidence type="ECO:0000313" key="5">
    <source>
        <dbReference type="EMBL" id="KAJ8261492.1"/>
    </source>
</evidence>
<organism evidence="5 6">
    <name type="scientific">Conger conger</name>
    <name type="common">Conger eel</name>
    <name type="synonym">Muraena conger</name>
    <dbReference type="NCBI Taxonomy" id="82655"/>
    <lineage>
        <taxon>Eukaryota</taxon>
        <taxon>Metazoa</taxon>
        <taxon>Chordata</taxon>
        <taxon>Craniata</taxon>
        <taxon>Vertebrata</taxon>
        <taxon>Euteleostomi</taxon>
        <taxon>Actinopterygii</taxon>
        <taxon>Neopterygii</taxon>
        <taxon>Teleostei</taxon>
        <taxon>Anguilliformes</taxon>
        <taxon>Congridae</taxon>
        <taxon>Conger</taxon>
    </lineage>
</organism>
<dbReference type="InterPro" id="IPR057365">
    <property type="entry name" value="URGCP"/>
</dbReference>
<feature type="domain" description="VLIG-type G" evidence="4">
    <location>
        <begin position="710"/>
        <end position="955"/>
    </location>
</feature>
<protein>
    <recommendedName>
        <fullName evidence="4">VLIG-type G domain-containing protein</fullName>
    </recommendedName>
</protein>
<evidence type="ECO:0000313" key="6">
    <source>
        <dbReference type="Proteomes" id="UP001152803"/>
    </source>
</evidence>
<comment type="caution">
    <text evidence="5">The sequence shown here is derived from an EMBL/GenBank/DDBJ whole genome shotgun (WGS) entry which is preliminary data.</text>
</comment>
<keyword evidence="2" id="KW-0175">Coiled coil</keyword>
<dbReference type="InterPro" id="IPR052986">
    <property type="entry name" value="VLIG_GTPase"/>
</dbReference>
<feature type="region of interest" description="Disordered" evidence="3">
    <location>
        <begin position="23"/>
        <end position="116"/>
    </location>
</feature>
<keyword evidence="6" id="KW-1185">Reference proteome</keyword>
<dbReference type="Pfam" id="PF25496">
    <property type="entry name" value="URGCP"/>
    <property type="match status" value="1"/>
</dbReference>
<dbReference type="Gene3D" id="3.40.50.300">
    <property type="entry name" value="P-loop containing nucleotide triphosphate hydrolases"/>
    <property type="match status" value="1"/>
</dbReference>
<dbReference type="Proteomes" id="UP001152803">
    <property type="component" value="Unassembled WGS sequence"/>
</dbReference>
<dbReference type="Pfam" id="PF25974">
    <property type="entry name" value="URGCP_9th"/>
    <property type="match status" value="1"/>
</dbReference>
<sequence>MQMECPSCSSECGQNDKFCCERVPGADSENREETTDNQSSLGTEPAPEKTSSCLAQSQPSSAGPAKSDEKRCSADTENMDGTLSKDTKDTVCTAHEEEETEDSEQSVSVSEDETISKGTSLEELLRDLGLEHHLKNKLTLSQVLQIDGETLSDESIQSLKSLPWCFLRKLMMVNESFRRMSCSSEQDTEPQSLDSLLSTEDNPQDHSNRVNPLDLITAVFLCSDGFLQQEMALKMSMCQFSVPLLLPTCDTQQCTLMLWAMRDIVKKYKPHSLDDPRGFVEESIVLSDLPMVSFVRLGNSSMSKSHILNQVLSNPQQYQDTFVHKNMECGDTPRRISNGLVEISWYLPSGNKNTDIFSEPLAIANLRGDLRDFETQYAFLCHTSTAIFVFCDDFKFEQKFLDSKHFKTHWILITNSQSQTFNEDDFRKFVSETKPSDIIIKHPGRNDAEFNKNLRLAIRGILKGNIKMSIERMSALAYELGIHVDEEYIHCKRGKQKADEITGGISDISSFKEKELPLQGTAWKQLAKLEKEQCRMKNAGEKNIEVYKNELADQRQKLREQQRAHSISDSMSRFISAMCNSTEECKYFLKWMRINLDNLSRKSLPPLRAKYKEQCQSSSENKELIAQLDREISSCSLGTEHFLREMGQLYESACSLPEALTPEIKRLPHLCAKLLQEGFPLELVDGDSSNIPLEWVTQVLKELHHLTQDKCKIRVITVLGVQSTGKSTLLNTMFGVQFAVSSGRCTRGAFMLLIRVKEDFKVRLGCDYIMVIDTEGLKAPQLAQLDDSHEHDNELATLVVGLSDITVINIAMENSMDMNDILQIVVHAFLRMKEVGRKPCCQFVHQNVPDISAHDSNMRDRKLLLEQLNEMTQAAAKMEKKGNNKTFTDVMEYDPERNTWYIPGLWNGNPPMAPVNVGYSESVDLFKRSVIEKFMEQKSGNSSAHTIIEFLEWTKSLWQAVKYENFIFSFRNSLVAEAYAQLCTEFNQWDWAFRKNMYSWLMEAETKVSNFGTEAEFKNLDELLIHLTNEALVELTKGETLILANLTEFYKRQEGHVHLVEKYKEDLNITAKTIRRETENSVKNKLEAAVEIRKGMFRLESIKNNQTATMEKKVQGLIEKCRKSKDLSDQQLEDEFEKMWDETVAELRFPGMEERDIVQDIYHQLWVNLEMKGSSFKQQYYTDFKDLFNKRDQCQKKANDFTVNCLQPAVKEYITKSLGPDLVDEMLAGQKAIAFSTRTFFQFSILEQLLKNDNFQDFVRYIENYETFVHDWILKLMVKQFSEGDSLRNIEMNRLKVMVRRIKEAIKNAQMKAAEQAAGRGEEAQNIQQFIQDICSDLAKELIIPKDPLSAVLALNSAKPEDFSRCLECLWMKWSRPLPQSFRKVGM</sequence>
<dbReference type="PROSITE" id="PS51717">
    <property type="entry name" value="G_VLIG"/>
    <property type="match status" value="1"/>
</dbReference>
<dbReference type="SUPFAM" id="SSF52540">
    <property type="entry name" value="P-loop containing nucleoside triphosphate hydrolases"/>
    <property type="match status" value="1"/>
</dbReference>
<dbReference type="InterPro" id="IPR027417">
    <property type="entry name" value="P-loop_NTPase"/>
</dbReference>
<evidence type="ECO:0000256" key="1">
    <source>
        <dbReference type="ARBA" id="ARBA00006828"/>
    </source>
</evidence>
<accession>A0A9Q1D821</accession>
<reference evidence="5" key="1">
    <citation type="journal article" date="2023" name="Science">
        <title>Genome structures resolve the early diversification of teleost fishes.</title>
        <authorList>
            <person name="Parey E."/>
            <person name="Louis A."/>
            <person name="Montfort J."/>
            <person name="Bouchez O."/>
            <person name="Roques C."/>
            <person name="Iampietro C."/>
            <person name="Lluch J."/>
            <person name="Castinel A."/>
            <person name="Donnadieu C."/>
            <person name="Desvignes T."/>
            <person name="Floi Bucao C."/>
            <person name="Jouanno E."/>
            <person name="Wen M."/>
            <person name="Mejri S."/>
            <person name="Dirks R."/>
            <person name="Jansen H."/>
            <person name="Henkel C."/>
            <person name="Chen W.J."/>
            <person name="Zahm M."/>
            <person name="Cabau C."/>
            <person name="Klopp C."/>
            <person name="Thompson A.W."/>
            <person name="Robinson-Rechavi M."/>
            <person name="Braasch I."/>
            <person name="Lecointre G."/>
            <person name="Bobe J."/>
            <person name="Postlethwait J.H."/>
            <person name="Berthelot C."/>
            <person name="Roest Crollius H."/>
            <person name="Guiguen Y."/>
        </authorList>
    </citation>
    <scope>NUCLEOTIDE SEQUENCE</scope>
    <source>
        <strain evidence="5">Concon-B</strain>
    </source>
</reference>
<feature type="compositionally biased region" description="Polar residues" evidence="3">
    <location>
        <begin position="49"/>
        <end position="61"/>
    </location>
</feature>
<dbReference type="InterPro" id="IPR058641">
    <property type="entry name" value="GVIN1_dom"/>
</dbReference>
<proteinExistence type="inferred from homology"/>
<gene>
    <name evidence="5" type="ORF">COCON_G00172150</name>
</gene>
<dbReference type="GO" id="GO:0005525">
    <property type="term" value="F:GTP binding"/>
    <property type="evidence" value="ECO:0007669"/>
    <property type="project" value="InterPro"/>
</dbReference>
<evidence type="ECO:0000256" key="3">
    <source>
        <dbReference type="SAM" id="MobiDB-lite"/>
    </source>
</evidence>
<feature type="compositionally biased region" description="Polar residues" evidence="3">
    <location>
        <begin position="181"/>
        <end position="201"/>
    </location>
</feature>
<dbReference type="OrthoDB" id="1597724at2759"/>
<dbReference type="EMBL" id="JAFJMO010000012">
    <property type="protein sequence ID" value="KAJ8261492.1"/>
    <property type="molecule type" value="Genomic_DNA"/>
</dbReference>
<feature type="coiled-coil region" evidence="2">
    <location>
        <begin position="537"/>
        <end position="564"/>
    </location>
</feature>
<evidence type="ECO:0000256" key="2">
    <source>
        <dbReference type="SAM" id="Coils"/>
    </source>
</evidence>
<comment type="similarity">
    <text evidence="1">Belongs to the TRAFAC class dynamin-like GTPase superfamily. Very large inducible GTPase (VLIG) family.</text>
</comment>
<name>A0A9Q1D821_CONCO</name>
<evidence type="ECO:0000259" key="4">
    <source>
        <dbReference type="PROSITE" id="PS51717"/>
    </source>
</evidence>
<dbReference type="PANTHER" id="PTHR14819:SF9">
    <property type="entry name" value="UP-REGULATOR OF CELL PROLIFERATION-LIKE"/>
    <property type="match status" value="1"/>
</dbReference>
<feature type="region of interest" description="Disordered" evidence="3">
    <location>
        <begin position="181"/>
        <end position="208"/>
    </location>
</feature>
<dbReference type="PANTHER" id="PTHR14819">
    <property type="entry name" value="GTP-BINDING"/>
    <property type="match status" value="1"/>
</dbReference>
<dbReference type="InterPro" id="IPR030383">
    <property type="entry name" value="G_VLIG_dom"/>
</dbReference>
<dbReference type="Pfam" id="PF25683">
    <property type="entry name" value="URGCP_GTPase"/>
    <property type="match status" value="1"/>
</dbReference>